<dbReference type="EMBL" id="JBHUIO010000002">
    <property type="protein sequence ID" value="MFD2168952.1"/>
    <property type="molecule type" value="Genomic_DNA"/>
</dbReference>
<dbReference type="CDD" id="cd07067">
    <property type="entry name" value="HP_PGM_like"/>
    <property type="match status" value="1"/>
</dbReference>
<dbReference type="PROSITE" id="PS00175">
    <property type="entry name" value="PG_MUTASE"/>
    <property type="match status" value="1"/>
</dbReference>
<dbReference type="RefSeq" id="WP_386044005.1">
    <property type="nucleotide sequence ID" value="NZ_JBHUIO010000002.1"/>
</dbReference>
<comment type="caution">
    <text evidence="3">The sequence shown here is derived from an EMBL/GenBank/DDBJ whole genome shotgun (WGS) entry which is preliminary data.</text>
</comment>
<organism evidence="3 4">
    <name type="scientific">Tumebacillus lipolyticus</name>
    <dbReference type="NCBI Taxonomy" id="1280370"/>
    <lineage>
        <taxon>Bacteria</taxon>
        <taxon>Bacillati</taxon>
        <taxon>Bacillota</taxon>
        <taxon>Bacilli</taxon>
        <taxon>Bacillales</taxon>
        <taxon>Alicyclobacillaceae</taxon>
        <taxon>Tumebacillus</taxon>
    </lineage>
</organism>
<name>A0ABW4ZT19_9BACL</name>
<reference evidence="4" key="1">
    <citation type="journal article" date="2019" name="Int. J. Syst. Evol. Microbiol.">
        <title>The Global Catalogue of Microorganisms (GCM) 10K type strain sequencing project: providing services to taxonomists for standard genome sequencing and annotation.</title>
        <authorList>
            <consortium name="The Broad Institute Genomics Platform"/>
            <consortium name="The Broad Institute Genome Sequencing Center for Infectious Disease"/>
            <person name="Wu L."/>
            <person name="Ma J."/>
        </authorList>
    </citation>
    <scope>NUCLEOTIDE SEQUENCE [LARGE SCALE GENOMIC DNA]</scope>
    <source>
        <strain evidence="4">CGMCC 1.13574</strain>
    </source>
</reference>
<dbReference type="InterPro" id="IPR013078">
    <property type="entry name" value="His_Pase_superF_clade-1"/>
</dbReference>
<dbReference type="Gene3D" id="3.40.50.1240">
    <property type="entry name" value="Phosphoglycerate mutase-like"/>
    <property type="match status" value="1"/>
</dbReference>
<evidence type="ECO:0000256" key="2">
    <source>
        <dbReference type="ARBA" id="ARBA00023235"/>
    </source>
</evidence>
<dbReference type="GO" id="GO:0016787">
    <property type="term" value="F:hydrolase activity"/>
    <property type="evidence" value="ECO:0007669"/>
    <property type="project" value="UniProtKB-KW"/>
</dbReference>
<dbReference type="PANTHER" id="PTHR48100">
    <property type="entry name" value="BROAD-SPECIFICITY PHOSPHATASE YOR283W-RELATED"/>
    <property type="match status" value="1"/>
</dbReference>
<protein>
    <submittedName>
        <fullName evidence="3">Histidine phosphatase family protein</fullName>
        <ecNumber evidence="3">3.1.3.-</ecNumber>
    </submittedName>
</protein>
<dbReference type="Pfam" id="PF00300">
    <property type="entry name" value="His_Phos_1"/>
    <property type="match status" value="1"/>
</dbReference>
<dbReference type="Proteomes" id="UP001597343">
    <property type="component" value="Unassembled WGS sequence"/>
</dbReference>
<sequence>MNQPIHLTLVRHGETLWNREFRLQGSQDIPLSDTGLAQATAIAKRLSREQFQALYSSHLQRAHKTAETIAEASGVLHRVHKDLHERHFGEIEGHTRDEILERYPAIWGREKTYDVAGVEPFDALRERSRQAIEQIADQHPGEHVVIVSHGGTINAFLHSISDGRCGTGISTLGNTSVTRVLRDQDGVWQIIEIGCTAHLGG</sequence>
<evidence type="ECO:0000256" key="1">
    <source>
        <dbReference type="ARBA" id="ARBA00023152"/>
    </source>
</evidence>
<keyword evidence="4" id="KW-1185">Reference proteome</keyword>
<dbReference type="SUPFAM" id="SSF53254">
    <property type="entry name" value="Phosphoglycerate mutase-like"/>
    <property type="match status" value="1"/>
</dbReference>
<dbReference type="InterPro" id="IPR001345">
    <property type="entry name" value="PG/BPGM_mutase_AS"/>
</dbReference>
<evidence type="ECO:0000313" key="4">
    <source>
        <dbReference type="Proteomes" id="UP001597343"/>
    </source>
</evidence>
<keyword evidence="3" id="KW-0378">Hydrolase</keyword>
<dbReference type="SMART" id="SM00855">
    <property type="entry name" value="PGAM"/>
    <property type="match status" value="1"/>
</dbReference>
<accession>A0ABW4ZT19</accession>
<proteinExistence type="predicted"/>
<keyword evidence="2" id="KW-0413">Isomerase</keyword>
<evidence type="ECO:0000313" key="3">
    <source>
        <dbReference type="EMBL" id="MFD2168952.1"/>
    </source>
</evidence>
<gene>
    <name evidence="3" type="ORF">ACFSOY_02830</name>
</gene>
<keyword evidence="1" id="KW-0324">Glycolysis</keyword>
<dbReference type="InterPro" id="IPR029033">
    <property type="entry name" value="His_PPase_superfam"/>
</dbReference>
<dbReference type="EC" id="3.1.3.-" evidence="3"/>
<dbReference type="PANTHER" id="PTHR48100:SF1">
    <property type="entry name" value="HISTIDINE PHOSPHATASE FAMILY PROTEIN-RELATED"/>
    <property type="match status" value="1"/>
</dbReference>
<dbReference type="InterPro" id="IPR050275">
    <property type="entry name" value="PGM_Phosphatase"/>
</dbReference>